<keyword evidence="14" id="KW-1185">Reference proteome</keyword>
<evidence type="ECO:0000256" key="1">
    <source>
        <dbReference type="ARBA" id="ARBA00004141"/>
    </source>
</evidence>
<dbReference type="GO" id="GO:0019706">
    <property type="term" value="F:protein-cysteine S-palmitoyltransferase activity"/>
    <property type="evidence" value="ECO:0007669"/>
    <property type="project" value="UniProtKB-EC"/>
</dbReference>
<dbReference type="GO" id="GO:0005794">
    <property type="term" value="C:Golgi apparatus"/>
    <property type="evidence" value="ECO:0007669"/>
    <property type="project" value="TreeGrafter"/>
</dbReference>
<keyword evidence="7" id="KW-0449">Lipoprotein</keyword>
<dbReference type="Pfam" id="PF01529">
    <property type="entry name" value="DHHC"/>
    <property type="match status" value="1"/>
</dbReference>
<evidence type="ECO:0000256" key="6">
    <source>
        <dbReference type="ARBA" id="ARBA00023139"/>
    </source>
</evidence>
<comment type="catalytic activity">
    <reaction evidence="10 11">
        <text>L-cysteinyl-[protein] + hexadecanoyl-CoA = S-hexadecanoyl-L-cysteinyl-[protein] + CoA</text>
        <dbReference type="Rhea" id="RHEA:36683"/>
        <dbReference type="Rhea" id="RHEA-COMP:10131"/>
        <dbReference type="Rhea" id="RHEA-COMP:11032"/>
        <dbReference type="ChEBI" id="CHEBI:29950"/>
        <dbReference type="ChEBI" id="CHEBI:57287"/>
        <dbReference type="ChEBI" id="CHEBI:57379"/>
        <dbReference type="ChEBI" id="CHEBI:74151"/>
        <dbReference type="EC" id="2.3.1.225"/>
    </reaction>
</comment>
<keyword evidence="2 11" id="KW-0808">Transferase</keyword>
<dbReference type="EC" id="2.3.1.225" evidence="11"/>
<dbReference type="InterPro" id="IPR039859">
    <property type="entry name" value="PFA4/ZDH16/20/ERF2-like"/>
</dbReference>
<dbReference type="PROSITE" id="PS50216">
    <property type="entry name" value="DHHC"/>
    <property type="match status" value="1"/>
</dbReference>
<proteinExistence type="inferred from homology"/>
<gene>
    <name evidence="15" type="ORF">K489DRAFT_389007</name>
</gene>
<organism evidence="15">
    <name type="scientific">Dissoconium aciculare CBS 342.82</name>
    <dbReference type="NCBI Taxonomy" id="1314786"/>
    <lineage>
        <taxon>Eukaryota</taxon>
        <taxon>Fungi</taxon>
        <taxon>Dikarya</taxon>
        <taxon>Ascomycota</taxon>
        <taxon>Pezizomycotina</taxon>
        <taxon>Dothideomycetes</taxon>
        <taxon>Dothideomycetidae</taxon>
        <taxon>Mycosphaerellales</taxon>
        <taxon>Dissoconiaceae</taxon>
        <taxon>Dissoconium</taxon>
    </lineage>
</organism>
<comment type="subcellular location">
    <subcellularLocation>
        <location evidence="1">Membrane</location>
        <topology evidence="1">Multi-pass membrane protein</topology>
    </subcellularLocation>
</comment>
<keyword evidence="6" id="KW-0564">Palmitate</keyword>
<evidence type="ECO:0000256" key="2">
    <source>
        <dbReference type="ARBA" id="ARBA00022679"/>
    </source>
</evidence>
<dbReference type="PANTHER" id="PTHR22883">
    <property type="entry name" value="ZINC FINGER DHHC DOMAIN CONTAINING PROTEIN"/>
    <property type="match status" value="1"/>
</dbReference>
<feature type="compositionally biased region" description="Low complexity" evidence="12">
    <location>
        <begin position="151"/>
        <end position="166"/>
    </location>
</feature>
<dbReference type="Proteomes" id="UP000504637">
    <property type="component" value="Unplaced"/>
</dbReference>
<keyword evidence="3 11" id="KW-0812">Transmembrane</keyword>
<feature type="domain" description="Palmitoyltransferase DHHC" evidence="13">
    <location>
        <begin position="1"/>
        <end position="87"/>
    </location>
</feature>
<dbReference type="AlphaFoldDB" id="A0A6J3M1X2"/>
<dbReference type="RefSeq" id="XP_033459047.1">
    <property type="nucleotide sequence ID" value="XM_033606464.1"/>
</dbReference>
<keyword evidence="8 11" id="KW-0012">Acyltransferase</keyword>
<evidence type="ECO:0000313" key="15">
    <source>
        <dbReference type="RefSeq" id="XP_033459047.1"/>
    </source>
</evidence>
<evidence type="ECO:0000256" key="4">
    <source>
        <dbReference type="ARBA" id="ARBA00022989"/>
    </source>
</evidence>
<evidence type="ECO:0000259" key="13">
    <source>
        <dbReference type="Pfam" id="PF01529"/>
    </source>
</evidence>
<keyword evidence="5 11" id="KW-0472">Membrane</keyword>
<evidence type="ECO:0000256" key="7">
    <source>
        <dbReference type="ARBA" id="ARBA00023288"/>
    </source>
</evidence>
<feature type="region of interest" description="Disordered" evidence="12">
    <location>
        <begin position="267"/>
        <end position="335"/>
    </location>
</feature>
<evidence type="ECO:0000256" key="11">
    <source>
        <dbReference type="RuleBase" id="RU079119"/>
    </source>
</evidence>
<feature type="transmembrane region" description="Helical" evidence="11">
    <location>
        <begin position="54"/>
        <end position="77"/>
    </location>
</feature>
<accession>A0A6J3M1X2</accession>
<keyword evidence="4 11" id="KW-1133">Transmembrane helix</keyword>
<protein>
    <recommendedName>
        <fullName evidence="11">Palmitoyltransferase</fullName>
        <ecNumber evidence="11">2.3.1.225</ecNumber>
    </recommendedName>
</protein>
<comment type="similarity">
    <text evidence="9">Belongs to the DHHC palmitoyltransferase family. PFA5 subfamily.</text>
</comment>
<sequence length="335" mass="37295">MDHFCPWVGGVVGENSMKFFIQFVGYTSLLTAYVMIVLAYFIATEEKDAQWCVALGLSAFFLMFTLGMFLNSLYLAAQNVTTVEHLNIGGSRTTYIAVVLPPELQADPITLPPPARRSSPHSDADSQQPLQSELDDPAHQSYFQQSKKPPRLSSAPSSPSSQPPSSKHWKGTISFPLNLPTDRPPLPAPTPRTFAILELPARMNPWDLKSPWANLSEVFGSTPDEWFLPIKRSPCCDHTSMIAEYPLGPDFETLLQEVGLVRDAIPHNTSSRHSQAPPIGGSFSKDAHTQSSVGDRKRKRVLDAGWQNGERPDGWMLEKEARRARKQDRRREALG</sequence>
<evidence type="ECO:0000256" key="8">
    <source>
        <dbReference type="ARBA" id="ARBA00023315"/>
    </source>
</evidence>
<comment type="domain">
    <text evidence="11">The DHHC domain is required for palmitoyltransferase activity.</text>
</comment>
<evidence type="ECO:0000256" key="9">
    <source>
        <dbReference type="ARBA" id="ARBA00038298"/>
    </source>
</evidence>
<name>A0A6J3M1X2_9PEZI</name>
<dbReference type="GO" id="GO:0016020">
    <property type="term" value="C:membrane"/>
    <property type="evidence" value="ECO:0007669"/>
    <property type="project" value="UniProtKB-SubCell"/>
</dbReference>
<feature type="region of interest" description="Disordered" evidence="12">
    <location>
        <begin position="109"/>
        <end position="188"/>
    </location>
</feature>
<dbReference type="GeneID" id="54364264"/>
<feature type="transmembrane region" description="Helical" evidence="11">
    <location>
        <begin position="20"/>
        <end position="42"/>
    </location>
</feature>
<evidence type="ECO:0000313" key="14">
    <source>
        <dbReference type="Proteomes" id="UP000504637"/>
    </source>
</evidence>
<dbReference type="InterPro" id="IPR001594">
    <property type="entry name" value="Palmitoyltrfase_DHHC"/>
</dbReference>
<dbReference type="OrthoDB" id="331948at2759"/>
<evidence type="ECO:0000256" key="12">
    <source>
        <dbReference type="SAM" id="MobiDB-lite"/>
    </source>
</evidence>
<evidence type="ECO:0000256" key="5">
    <source>
        <dbReference type="ARBA" id="ARBA00023136"/>
    </source>
</evidence>
<dbReference type="GO" id="GO:0005783">
    <property type="term" value="C:endoplasmic reticulum"/>
    <property type="evidence" value="ECO:0007669"/>
    <property type="project" value="TreeGrafter"/>
</dbReference>
<reference evidence="15" key="2">
    <citation type="submission" date="2020-04" db="EMBL/GenBank/DDBJ databases">
        <authorList>
            <consortium name="NCBI Genome Project"/>
        </authorList>
    </citation>
    <scope>NUCLEOTIDE SEQUENCE</scope>
    <source>
        <strain evidence="15">CBS 342.82</strain>
    </source>
</reference>
<evidence type="ECO:0000256" key="3">
    <source>
        <dbReference type="ARBA" id="ARBA00022692"/>
    </source>
</evidence>
<reference evidence="15" key="1">
    <citation type="submission" date="2020-01" db="EMBL/GenBank/DDBJ databases">
        <authorList>
            <consortium name="DOE Joint Genome Institute"/>
            <person name="Haridas S."/>
            <person name="Albert R."/>
            <person name="Binder M."/>
            <person name="Bloem J."/>
            <person name="Labutti K."/>
            <person name="Salamov A."/>
            <person name="Andreopoulos B."/>
            <person name="Baker S.E."/>
            <person name="Barry K."/>
            <person name="Bills G."/>
            <person name="Bluhm B.H."/>
            <person name="Cannon C."/>
            <person name="Castanera R."/>
            <person name="Culley D.E."/>
            <person name="Daum C."/>
            <person name="Ezra D."/>
            <person name="Gonzalez J.B."/>
            <person name="Henrissat B."/>
            <person name="Kuo A."/>
            <person name="Liang C."/>
            <person name="Lipzen A."/>
            <person name="Lutzoni F."/>
            <person name="Magnuson J."/>
            <person name="Mondo S."/>
            <person name="Nolan M."/>
            <person name="Ohm R."/>
            <person name="Pangilinan J."/>
            <person name="Park H.-J."/>
            <person name="Ramirez L."/>
            <person name="Alfaro M."/>
            <person name="Sun H."/>
            <person name="Tritt A."/>
            <person name="Yoshinaga Y."/>
            <person name="Zwiers L.-H."/>
            <person name="Turgeon B.G."/>
            <person name="Goodwin S.B."/>
            <person name="Spatafora J.W."/>
            <person name="Crous P.W."/>
            <person name="Grigoriev I.V."/>
        </authorList>
    </citation>
    <scope>NUCLEOTIDE SEQUENCE</scope>
    <source>
        <strain evidence="15">CBS 342.82</strain>
    </source>
</reference>
<dbReference type="GO" id="GO:0006612">
    <property type="term" value="P:protein targeting to membrane"/>
    <property type="evidence" value="ECO:0007669"/>
    <property type="project" value="TreeGrafter"/>
</dbReference>
<dbReference type="PANTHER" id="PTHR22883:SF23">
    <property type="entry name" value="PALMITOYLTRANSFERASE ZDHHC6"/>
    <property type="match status" value="1"/>
</dbReference>
<reference evidence="15" key="3">
    <citation type="submission" date="2025-08" db="UniProtKB">
        <authorList>
            <consortium name="RefSeq"/>
        </authorList>
    </citation>
    <scope>IDENTIFICATION</scope>
    <source>
        <strain evidence="15">CBS 342.82</strain>
    </source>
</reference>
<feature type="compositionally biased region" description="Basic and acidic residues" evidence="12">
    <location>
        <begin position="310"/>
        <end position="321"/>
    </location>
</feature>
<evidence type="ECO:0000256" key="10">
    <source>
        <dbReference type="ARBA" id="ARBA00048048"/>
    </source>
</evidence>